<comment type="caution">
    <text evidence="1">The sequence shown here is derived from an EMBL/GenBank/DDBJ whole genome shotgun (WGS) entry which is preliminary data.</text>
</comment>
<dbReference type="Proteomes" id="UP000770717">
    <property type="component" value="Unassembled WGS sequence"/>
</dbReference>
<proteinExistence type="predicted"/>
<organism evidence="1 2">
    <name type="scientific">Eleutherodactylus coqui</name>
    <name type="common">Puerto Rican coqui</name>
    <dbReference type="NCBI Taxonomy" id="57060"/>
    <lineage>
        <taxon>Eukaryota</taxon>
        <taxon>Metazoa</taxon>
        <taxon>Chordata</taxon>
        <taxon>Craniata</taxon>
        <taxon>Vertebrata</taxon>
        <taxon>Euteleostomi</taxon>
        <taxon>Amphibia</taxon>
        <taxon>Batrachia</taxon>
        <taxon>Anura</taxon>
        <taxon>Neobatrachia</taxon>
        <taxon>Hyloidea</taxon>
        <taxon>Eleutherodactylidae</taxon>
        <taxon>Eleutherodactylinae</taxon>
        <taxon>Eleutherodactylus</taxon>
        <taxon>Eleutherodactylus</taxon>
    </lineage>
</organism>
<evidence type="ECO:0000313" key="1">
    <source>
        <dbReference type="EMBL" id="KAG9478315.1"/>
    </source>
</evidence>
<reference evidence="1" key="1">
    <citation type="thesis" date="2020" institute="ProQuest LLC" country="789 East Eisenhower Parkway, Ann Arbor, MI, USA">
        <title>Comparative Genomics and Chromosome Evolution.</title>
        <authorList>
            <person name="Mudd A.B."/>
        </authorList>
    </citation>
    <scope>NUCLEOTIDE SEQUENCE</scope>
    <source>
        <strain evidence="1">HN-11 Male</strain>
        <tissue evidence="1">Kidney and liver</tissue>
    </source>
</reference>
<accession>A0A8J6F0D8</accession>
<evidence type="ECO:0000313" key="2">
    <source>
        <dbReference type="Proteomes" id="UP000770717"/>
    </source>
</evidence>
<sequence>MFRSVRLCRKQRVSSNSHDPAISLQRCFDNQISFFTFPPRFSLEMDTTLYVKVHIVYSISAQYHHLCVCYIHLKRIIMGDIGESFIFKGFNLYVINFTVDT</sequence>
<protein>
    <submittedName>
        <fullName evidence="1">Uncharacterized protein</fullName>
    </submittedName>
</protein>
<dbReference type="AlphaFoldDB" id="A0A8J6F0D8"/>
<gene>
    <name evidence="1" type="ORF">GDO78_013357</name>
</gene>
<name>A0A8J6F0D8_ELECQ</name>
<keyword evidence="2" id="KW-1185">Reference proteome</keyword>
<dbReference type="EMBL" id="WNTK01000009">
    <property type="protein sequence ID" value="KAG9478315.1"/>
    <property type="molecule type" value="Genomic_DNA"/>
</dbReference>